<name>A0A1T5FJH7_9SPHI</name>
<dbReference type="Proteomes" id="UP000190541">
    <property type="component" value="Unassembled WGS sequence"/>
</dbReference>
<dbReference type="STRING" id="623280.SAMN05660226_04029"/>
<evidence type="ECO:0000256" key="6">
    <source>
        <dbReference type="SAM" id="Phobius"/>
    </source>
</evidence>
<keyword evidence="2" id="KW-1003">Cell membrane</keyword>
<gene>
    <name evidence="9" type="ORF">SAMN05660226_04029</name>
</gene>
<evidence type="ECO:0000256" key="4">
    <source>
        <dbReference type="ARBA" id="ARBA00022989"/>
    </source>
</evidence>
<feature type="domain" description="MacB-like periplasmic core" evidence="8">
    <location>
        <begin position="417"/>
        <end position="624"/>
    </location>
</feature>
<feature type="transmembrane region" description="Helical" evidence="6">
    <location>
        <begin position="659"/>
        <end position="683"/>
    </location>
</feature>
<evidence type="ECO:0000256" key="2">
    <source>
        <dbReference type="ARBA" id="ARBA00022475"/>
    </source>
</evidence>
<accession>A0A1T5FJH7</accession>
<evidence type="ECO:0000256" key="5">
    <source>
        <dbReference type="ARBA" id="ARBA00023136"/>
    </source>
</evidence>
<keyword evidence="4 6" id="KW-1133">Transmembrane helix</keyword>
<dbReference type="RefSeq" id="WP_079718641.1">
    <property type="nucleotide sequence ID" value="NZ_FUYS01000017.1"/>
</dbReference>
<feature type="transmembrane region" description="Helical" evidence="6">
    <location>
        <begin position="695"/>
        <end position="723"/>
    </location>
</feature>
<protein>
    <submittedName>
        <fullName evidence="9">ABC-type antimicrobial peptide transport system, permease component</fullName>
    </submittedName>
</protein>
<reference evidence="9 10" key="1">
    <citation type="submission" date="2017-02" db="EMBL/GenBank/DDBJ databases">
        <authorList>
            <person name="Peterson S.W."/>
        </authorList>
    </citation>
    <scope>NUCLEOTIDE SEQUENCE [LARGE SCALE GENOMIC DNA]</scope>
    <source>
        <strain evidence="9 10">DSM 22899</strain>
    </source>
</reference>
<comment type="subcellular location">
    <subcellularLocation>
        <location evidence="1">Cell membrane</location>
        <topology evidence="1">Multi-pass membrane protein</topology>
    </subcellularLocation>
</comment>
<feature type="transmembrane region" description="Helical" evidence="6">
    <location>
        <begin position="21"/>
        <end position="41"/>
    </location>
</feature>
<keyword evidence="3 6" id="KW-0812">Transmembrane</keyword>
<sequence>MITNNLKIAWRNLGRRKGFSILNIAGLALGLASALLILLWVKHERSVDNFHAKGDRLYVAMNRGILNNELHCWPTTPKPLGPTLVANYPEVAQATRYARTGFLFTVNETQANAGGAFVDSTFLSMFDFPLVAGNPEMALSRANDIVITEALAMRLFGKTDVLGQQVRIDSTDYATVSGVLKNLPTNTRFKFDYLLPWTYMERIGWSDDLWGNNSVTTYVELTPQTQLAKANQNIQNVSIKNGDTKNEIFLHSFPDWWLHAEFENGHLAGGRIEMVQLFTAIAVFILLIACINFMNLSTARSEKRAKEVGVRKVVGARRHALIGQFLTESILLASLAGALSIAMVLVSLPAFGELVGTQLAIDFSSAPLWTGILGVILFTGILAGSYPAFFLSGFKPVKVLKGTFKGFNKAVNPRKALVVLQFTIAIILMVATFIIRQQIQHAQDRQNGYDKNNLIYVFLSGDIAKNFPLIKHALLNDNVATSITRSLSPVTSIWSNGMIDWDGKTPDNSQTFDRLHVDEGAVTTLGMELVRGRDLDLTKFPTDSNAALITESTQRAMGLDDPIGKTIRDHGQDWHIVGVVKDVIMGSPFEQIRPIVMYGASSWFSVMHIKFNPGLPTQAALDKTRQILKEYNPNEPFNYSFIDQEYAAKFRDTQQLGNIAGLFTFLTIFISCLGLFGLAAYMAENRTKEIGVRKVLGASVLSLVNLLNKEFLALVGIACLVAFPIAYWAMDSWLNKFTYHTDIYWWVFAAIGLGVLLIALLTVSSQAIKAALTNPTRSLRDE</sequence>
<dbReference type="Pfam" id="PF02687">
    <property type="entry name" value="FtsX"/>
    <property type="match status" value="2"/>
</dbReference>
<dbReference type="GO" id="GO:0022857">
    <property type="term" value="F:transmembrane transporter activity"/>
    <property type="evidence" value="ECO:0007669"/>
    <property type="project" value="TreeGrafter"/>
</dbReference>
<dbReference type="GO" id="GO:0005886">
    <property type="term" value="C:plasma membrane"/>
    <property type="evidence" value="ECO:0007669"/>
    <property type="project" value="UniProtKB-SubCell"/>
</dbReference>
<feature type="transmembrane region" description="Helical" evidence="6">
    <location>
        <begin position="415"/>
        <end position="435"/>
    </location>
</feature>
<evidence type="ECO:0000259" key="8">
    <source>
        <dbReference type="Pfam" id="PF12704"/>
    </source>
</evidence>
<dbReference type="AlphaFoldDB" id="A0A1T5FJH7"/>
<feature type="domain" description="ABC3 transporter permease C-terminal" evidence="7">
    <location>
        <begin position="662"/>
        <end position="774"/>
    </location>
</feature>
<keyword evidence="5 6" id="KW-0472">Membrane</keyword>
<feature type="transmembrane region" description="Helical" evidence="6">
    <location>
        <begin position="743"/>
        <end position="763"/>
    </location>
</feature>
<feature type="domain" description="MacB-like periplasmic core" evidence="8">
    <location>
        <begin position="20"/>
        <end position="236"/>
    </location>
</feature>
<dbReference type="InterPro" id="IPR025857">
    <property type="entry name" value="MacB_PCD"/>
</dbReference>
<feature type="domain" description="ABC3 transporter permease C-terminal" evidence="7">
    <location>
        <begin position="280"/>
        <end position="383"/>
    </location>
</feature>
<feature type="transmembrane region" description="Helical" evidence="6">
    <location>
        <begin position="325"/>
        <end position="348"/>
    </location>
</feature>
<dbReference type="OrthoDB" id="1451596at2"/>
<dbReference type="PANTHER" id="PTHR30572">
    <property type="entry name" value="MEMBRANE COMPONENT OF TRANSPORTER-RELATED"/>
    <property type="match status" value="1"/>
</dbReference>
<evidence type="ECO:0000256" key="1">
    <source>
        <dbReference type="ARBA" id="ARBA00004651"/>
    </source>
</evidence>
<dbReference type="InterPro" id="IPR003838">
    <property type="entry name" value="ABC3_permease_C"/>
</dbReference>
<evidence type="ECO:0000313" key="9">
    <source>
        <dbReference type="EMBL" id="SKB96258.1"/>
    </source>
</evidence>
<evidence type="ECO:0000256" key="3">
    <source>
        <dbReference type="ARBA" id="ARBA00022692"/>
    </source>
</evidence>
<keyword evidence="10" id="KW-1185">Reference proteome</keyword>
<dbReference type="InterPro" id="IPR050250">
    <property type="entry name" value="Macrolide_Exporter_MacB"/>
</dbReference>
<dbReference type="Pfam" id="PF12704">
    <property type="entry name" value="MacB_PCD"/>
    <property type="match status" value="2"/>
</dbReference>
<evidence type="ECO:0000259" key="7">
    <source>
        <dbReference type="Pfam" id="PF02687"/>
    </source>
</evidence>
<dbReference type="EMBL" id="FUYS01000017">
    <property type="protein sequence ID" value="SKB96258.1"/>
    <property type="molecule type" value="Genomic_DNA"/>
</dbReference>
<evidence type="ECO:0000313" key="10">
    <source>
        <dbReference type="Proteomes" id="UP000190541"/>
    </source>
</evidence>
<feature type="transmembrane region" description="Helical" evidence="6">
    <location>
        <begin position="274"/>
        <end position="296"/>
    </location>
</feature>
<organism evidence="9 10">
    <name type="scientific">Parapedobacter luteus</name>
    <dbReference type="NCBI Taxonomy" id="623280"/>
    <lineage>
        <taxon>Bacteria</taxon>
        <taxon>Pseudomonadati</taxon>
        <taxon>Bacteroidota</taxon>
        <taxon>Sphingobacteriia</taxon>
        <taxon>Sphingobacteriales</taxon>
        <taxon>Sphingobacteriaceae</taxon>
        <taxon>Parapedobacter</taxon>
    </lineage>
</organism>
<dbReference type="PANTHER" id="PTHR30572:SF18">
    <property type="entry name" value="ABC-TYPE MACROLIDE FAMILY EXPORT SYSTEM PERMEASE COMPONENT 2"/>
    <property type="match status" value="1"/>
</dbReference>
<proteinExistence type="predicted"/>
<feature type="transmembrane region" description="Helical" evidence="6">
    <location>
        <begin position="368"/>
        <end position="394"/>
    </location>
</feature>